<sequence>MPRHERRSSRSPKRDRSRDRHNRRRSRSRDRDRRDKKSAKREYEDEPEKKVVDLRQKLRDGLASASVSLAARTATSTVVQDDEVTLDERGNLSRVRQIEAIDSESPFRPKQFKSTAGGGGGRAYGDKKQQPSKAQKAAKKEDAHEDSIFGPTKPQTLADIAVPKEPTQEPQMVFHQDLSADPKMREARWLELWKERRMRHGVC</sequence>
<feature type="region of interest" description="Disordered" evidence="1">
    <location>
        <begin position="66"/>
        <end position="155"/>
    </location>
</feature>
<feature type="region of interest" description="Disordered" evidence="1">
    <location>
        <begin position="1"/>
        <end position="52"/>
    </location>
</feature>
<organism evidence="2 4">
    <name type="scientific">Mesorhabditis spiculigera</name>
    <dbReference type="NCBI Taxonomy" id="96644"/>
    <lineage>
        <taxon>Eukaryota</taxon>
        <taxon>Metazoa</taxon>
        <taxon>Ecdysozoa</taxon>
        <taxon>Nematoda</taxon>
        <taxon>Chromadorea</taxon>
        <taxon>Rhabditida</taxon>
        <taxon>Rhabditina</taxon>
        <taxon>Rhabditomorpha</taxon>
        <taxon>Rhabditoidea</taxon>
        <taxon>Rhabditidae</taxon>
        <taxon>Mesorhabditinae</taxon>
        <taxon>Mesorhabditis</taxon>
    </lineage>
</organism>
<feature type="compositionally biased region" description="Basic residues" evidence="1">
    <location>
        <begin position="19"/>
        <end position="28"/>
    </location>
</feature>
<dbReference type="Proteomes" id="UP001177023">
    <property type="component" value="Unassembled WGS sequence"/>
</dbReference>
<feature type="compositionally biased region" description="Basic and acidic residues" evidence="1">
    <location>
        <begin position="29"/>
        <end position="52"/>
    </location>
</feature>
<feature type="non-terminal residue" evidence="2">
    <location>
        <position position="1"/>
    </location>
</feature>
<accession>A0AA36FR18</accession>
<protein>
    <submittedName>
        <fullName evidence="2">Uncharacterized protein</fullName>
    </submittedName>
</protein>
<feature type="compositionally biased region" description="Basic and acidic residues" evidence="1">
    <location>
        <begin position="138"/>
        <end position="147"/>
    </location>
</feature>
<reference evidence="2" key="1">
    <citation type="submission" date="2023-06" db="EMBL/GenBank/DDBJ databases">
        <authorList>
            <person name="Delattre M."/>
        </authorList>
    </citation>
    <scope>NUCLEOTIDE SEQUENCE</scope>
    <source>
        <strain evidence="2">AF72</strain>
    </source>
</reference>
<dbReference type="AlphaFoldDB" id="A0AA36FR18"/>
<evidence type="ECO:0000313" key="2">
    <source>
        <dbReference type="EMBL" id="CAJ0563259.1"/>
    </source>
</evidence>
<gene>
    <name evidence="2" type="ORF">MSPICULIGERA_LOCUS2387</name>
    <name evidence="3" type="ORF">MSPICULIGERA_LOCUS24526</name>
</gene>
<dbReference type="EMBL" id="CATQJA010000693">
    <property type="protein sequence ID" value="CAJ0563259.1"/>
    <property type="molecule type" value="Genomic_DNA"/>
</dbReference>
<evidence type="ECO:0000313" key="4">
    <source>
        <dbReference type="Proteomes" id="UP001177023"/>
    </source>
</evidence>
<feature type="compositionally biased region" description="Basic and acidic residues" evidence="1">
    <location>
        <begin position="86"/>
        <end position="99"/>
    </location>
</feature>
<dbReference type="EMBL" id="CATQJA010002708">
    <property type="protein sequence ID" value="CAJ0586522.1"/>
    <property type="molecule type" value="Genomic_DNA"/>
</dbReference>
<evidence type="ECO:0000256" key="1">
    <source>
        <dbReference type="SAM" id="MobiDB-lite"/>
    </source>
</evidence>
<evidence type="ECO:0000313" key="3">
    <source>
        <dbReference type="EMBL" id="CAJ0586522.1"/>
    </source>
</evidence>
<name>A0AA36FR18_9BILA</name>
<keyword evidence="4" id="KW-1185">Reference proteome</keyword>
<proteinExistence type="predicted"/>
<comment type="caution">
    <text evidence="2">The sequence shown here is derived from an EMBL/GenBank/DDBJ whole genome shotgun (WGS) entry which is preliminary data.</text>
</comment>
<feature type="compositionally biased region" description="Basic residues" evidence="1">
    <location>
        <begin position="1"/>
        <end position="11"/>
    </location>
</feature>